<keyword evidence="7" id="KW-0406">Ion transport</keyword>
<keyword evidence="9" id="KW-0472">Membrane</keyword>
<evidence type="ECO:0000256" key="5">
    <source>
        <dbReference type="ARBA" id="ARBA00022692"/>
    </source>
</evidence>
<keyword evidence="5" id="KW-0812">Transmembrane</keyword>
<reference evidence="13 14" key="1">
    <citation type="submission" date="2020-05" db="EMBL/GenBank/DDBJ databases">
        <title>Aquincola sp. isolate from soil.</title>
        <authorList>
            <person name="Han J."/>
            <person name="Kim D.-U."/>
        </authorList>
    </citation>
    <scope>NUCLEOTIDE SEQUENCE [LARGE SCALE GENOMIC DNA]</scope>
    <source>
        <strain evidence="13 14">S2</strain>
    </source>
</reference>
<keyword evidence="3" id="KW-0813">Transport</keyword>
<feature type="chain" id="PRO_5046836469" evidence="11">
    <location>
        <begin position="21"/>
        <end position="340"/>
    </location>
</feature>
<organism evidence="13 14">
    <name type="scientific">Pseudaquabacterium terrae</name>
    <dbReference type="NCBI Taxonomy" id="2732868"/>
    <lineage>
        <taxon>Bacteria</taxon>
        <taxon>Pseudomonadati</taxon>
        <taxon>Pseudomonadota</taxon>
        <taxon>Betaproteobacteria</taxon>
        <taxon>Burkholderiales</taxon>
        <taxon>Sphaerotilaceae</taxon>
        <taxon>Pseudaquabacterium</taxon>
    </lineage>
</organism>
<dbReference type="InterPro" id="IPR033900">
    <property type="entry name" value="Gram_neg_porin_domain"/>
</dbReference>
<proteinExistence type="predicted"/>
<dbReference type="Gene3D" id="2.40.160.10">
    <property type="entry name" value="Porin"/>
    <property type="match status" value="1"/>
</dbReference>
<comment type="subunit">
    <text evidence="2">Homotrimer.</text>
</comment>
<evidence type="ECO:0000256" key="7">
    <source>
        <dbReference type="ARBA" id="ARBA00023065"/>
    </source>
</evidence>
<dbReference type="SUPFAM" id="SSF56935">
    <property type="entry name" value="Porins"/>
    <property type="match status" value="1"/>
</dbReference>
<evidence type="ECO:0000256" key="1">
    <source>
        <dbReference type="ARBA" id="ARBA00004571"/>
    </source>
</evidence>
<accession>A0ABX2EV74</accession>
<dbReference type="EMBL" id="JABRWJ010000024">
    <property type="protein sequence ID" value="NRF72367.1"/>
    <property type="molecule type" value="Genomic_DNA"/>
</dbReference>
<dbReference type="Pfam" id="PF13609">
    <property type="entry name" value="Porin_4"/>
    <property type="match status" value="1"/>
</dbReference>
<gene>
    <name evidence="13" type="ORF">HLB44_35860</name>
</gene>
<feature type="domain" description="Porin" evidence="12">
    <location>
        <begin position="8"/>
        <end position="316"/>
    </location>
</feature>
<evidence type="ECO:0000259" key="12">
    <source>
        <dbReference type="Pfam" id="PF13609"/>
    </source>
</evidence>
<dbReference type="RefSeq" id="WP_173135465.1">
    <property type="nucleotide sequence ID" value="NZ_JABRWJ010000024.1"/>
</dbReference>
<dbReference type="CDD" id="cd00342">
    <property type="entry name" value="gram_neg_porins"/>
    <property type="match status" value="1"/>
</dbReference>
<evidence type="ECO:0000256" key="11">
    <source>
        <dbReference type="SAM" id="SignalP"/>
    </source>
</evidence>
<comment type="subcellular location">
    <subcellularLocation>
        <location evidence="1">Cell outer membrane</location>
        <topology evidence="1">Multi-pass membrane protein</topology>
    </subcellularLocation>
</comment>
<keyword evidence="14" id="KW-1185">Reference proteome</keyword>
<keyword evidence="10" id="KW-0998">Cell outer membrane</keyword>
<evidence type="ECO:0000256" key="6">
    <source>
        <dbReference type="ARBA" id="ARBA00022729"/>
    </source>
</evidence>
<dbReference type="Proteomes" id="UP000737171">
    <property type="component" value="Unassembled WGS sequence"/>
</dbReference>
<dbReference type="InterPro" id="IPR023614">
    <property type="entry name" value="Porin_dom_sf"/>
</dbReference>
<evidence type="ECO:0000313" key="14">
    <source>
        <dbReference type="Proteomes" id="UP000737171"/>
    </source>
</evidence>
<evidence type="ECO:0000256" key="10">
    <source>
        <dbReference type="ARBA" id="ARBA00023237"/>
    </source>
</evidence>
<keyword evidence="6 11" id="KW-0732">Signal</keyword>
<evidence type="ECO:0000256" key="2">
    <source>
        <dbReference type="ARBA" id="ARBA00011233"/>
    </source>
</evidence>
<keyword evidence="8" id="KW-0626">Porin</keyword>
<evidence type="ECO:0000256" key="3">
    <source>
        <dbReference type="ARBA" id="ARBA00022448"/>
    </source>
</evidence>
<protein>
    <submittedName>
        <fullName evidence="13">Porin</fullName>
    </submittedName>
</protein>
<dbReference type="PANTHER" id="PTHR34501">
    <property type="entry name" value="PROTEIN YDDL-RELATED"/>
    <property type="match status" value="1"/>
</dbReference>
<keyword evidence="4" id="KW-1134">Transmembrane beta strand</keyword>
<evidence type="ECO:0000256" key="9">
    <source>
        <dbReference type="ARBA" id="ARBA00023136"/>
    </source>
</evidence>
<dbReference type="InterPro" id="IPR050298">
    <property type="entry name" value="Gram-neg_bact_OMP"/>
</dbReference>
<sequence length="340" mass="35919">MKKHVIVAAVLATLAGTPLAQSEVTIYGRVDLGVAQYAEAAGSLKVRELRQGSGSRLGFRGVEDLGGGLSAFFDLQHRFDGDTGVAAPRYWEGQSIVGVGDKRWGSIYLGRTDAATYGLVEVPADPFLTETVAHATQIIRGRVGTNRNSSSINYRGTFGSVTLRAQIAEAEENPSTAAIIGVDAAGRFKTSAGITDKRPYSVAASYAAGPVWLAAGYENPTDKDDHWAAIAGSYDFGSVKLGAFVGSGKNVLAEGMRGTLLSLTAPIGSGALRASLGRLQNTTRHLTTDKQVGIGYQVLLSKRTALYTDIVRQQRDGIGNAKGAGRLQQTGFDLGIRHLF</sequence>
<feature type="signal peptide" evidence="11">
    <location>
        <begin position="1"/>
        <end position="20"/>
    </location>
</feature>
<name>A0ABX2EV74_9BURK</name>
<evidence type="ECO:0000256" key="8">
    <source>
        <dbReference type="ARBA" id="ARBA00023114"/>
    </source>
</evidence>
<evidence type="ECO:0000313" key="13">
    <source>
        <dbReference type="EMBL" id="NRF72367.1"/>
    </source>
</evidence>
<evidence type="ECO:0000256" key="4">
    <source>
        <dbReference type="ARBA" id="ARBA00022452"/>
    </source>
</evidence>
<comment type="caution">
    <text evidence="13">The sequence shown here is derived from an EMBL/GenBank/DDBJ whole genome shotgun (WGS) entry which is preliminary data.</text>
</comment>
<dbReference type="PANTHER" id="PTHR34501:SF9">
    <property type="entry name" value="MAJOR OUTER MEMBRANE PROTEIN P.IA"/>
    <property type="match status" value="1"/>
</dbReference>